<protein>
    <submittedName>
        <fullName evidence="1">Uncharacterized protein</fullName>
    </submittedName>
</protein>
<sequence>MDTTYVCAKSHCLMFLYFALDPFPECLKLFLADETICFAGVNISKAIRKIGSYRKFECESGVKLGYLAARVLKIPSIELFSLEKLGGEVGLDIKAVDESAVGHK</sequence>
<accession>A0AA88ENQ5</accession>
<dbReference type="GO" id="GO:0003676">
    <property type="term" value="F:nucleic acid binding"/>
    <property type="evidence" value="ECO:0007669"/>
    <property type="project" value="InterPro"/>
</dbReference>
<dbReference type="Proteomes" id="UP001187192">
    <property type="component" value="Unassembled WGS sequence"/>
</dbReference>
<dbReference type="Gene3D" id="3.30.420.10">
    <property type="entry name" value="Ribonuclease H-like superfamily/Ribonuclease H"/>
    <property type="match status" value="1"/>
</dbReference>
<evidence type="ECO:0000313" key="1">
    <source>
        <dbReference type="EMBL" id="GMN74099.1"/>
    </source>
</evidence>
<keyword evidence="2" id="KW-1185">Reference proteome</keyword>
<name>A0AA88ENQ5_FICCA</name>
<dbReference type="InterPro" id="IPR012337">
    <property type="entry name" value="RNaseH-like_sf"/>
</dbReference>
<reference evidence="1" key="1">
    <citation type="submission" date="2023-07" db="EMBL/GenBank/DDBJ databases">
        <title>draft genome sequence of fig (Ficus carica).</title>
        <authorList>
            <person name="Takahashi T."/>
            <person name="Nishimura K."/>
        </authorList>
    </citation>
    <scope>NUCLEOTIDE SEQUENCE</scope>
</reference>
<dbReference type="SUPFAM" id="SSF53098">
    <property type="entry name" value="Ribonuclease H-like"/>
    <property type="match status" value="1"/>
</dbReference>
<dbReference type="InterPro" id="IPR036397">
    <property type="entry name" value="RNaseH_sf"/>
</dbReference>
<organism evidence="1 2">
    <name type="scientific">Ficus carica</name>
    <name type="common">Common fig</name>
    <dbReference type="NCBI Taxonomy" id="3494"/>
    <lineage>
        <taxon>Eukaryota</taxon>
        <taxon>Viridiplantae</taxon>
        <taxon>Streptophyta</taxon>
        <taxon>Embryophyta</taxon>
        <taxon>Tracheophyta</taxon>
        <taxon>Spermatophyta</taxon>
        <taxon>Magnoliopsida</taxon>
        <taxon>eudicotyledons</taxon>
        <taxon>Gunneridae</taxon>
        <taxon>Pentapetalae</taxon>
        <taxon>rosids</taxon>
        <taxon>fabids</taxon>
        <taxon>Rosales</taxon>
        <taxon>Moraceae</taxon>
        <taxon>Ficeae</taxon>
        <taxon>Ficus</taxon>
    </lineage>
</organism>
<comment type="caution">
    <text evidence="1">The sequence shown here is derived from an EMBL/GenBank/DDBJ whole genome shotgun (WGS) entry which is preliminary data.</text>
</comment>
<dbReference type="AlphaFoldDB" id="A0AA88ENQ5"/>
<proteinExistence type="predicted"/>
<dbReference type="Gramene" id="FCD_00008519-RA">
    <property type="protein sequence ID" value="FCD_00008519-RA:cds"/>
    <property type="gene ID" value="FCD_00008519"/>
</dbReference>
<dbReference type="EMBL" id="BTGU01013391">
    <property type="protein sequence ID" value="GMN74099.1"/>
    <property type="molecule type" value="Genomic_DNA"/>
</dbReference>
<evidence type="ECO:0000313" key="2">
    <source>
        <dbReference type="Proteomes" id="UP001187192"/>
    </source>
</evidence>
<gene>
    <name evidence="1" type="ORF">TIFTF001_053790</name>
</gene>